<dbReference type="EMBL" id="PGTZ01000006">
    <property type="protein sequence ID" value="PJI95135.1"/>
    <property type="molecule type" value="Genomic_DNA"/>
</dbReference>
<dbReference type="PROSITE" id="PS52050">
    <property type="entry name" value="WYL"/>
    <property type="match status" value="1"/>
</dbReference>
<keyword evidence="3" id="KW-0067">ATP-binding</keyword>
<keyword evidence="3" id="KW-0547">Nucleotide-binding</keyword>
<dbReference type="OrthoDB" id="3415124at2"/>
<sequence length="838" mass="87744">MTDDVLAFLAGLDAADLARVLARSRSCLTSPPVRDLADLAARLQHPDVVTGALVESDAATLALVETVAALGAAADLDRVTDLLGTSLDAPGFQRALAVATGAVLVVPTPREGGIAANPGVRAVLVSPLGLGASAREALGDVPARELSKVVRRYGGEVPTRKDDLVEVVVDHLAQPENVRRALADAPTDVIATLEKIVATDRTVTARVPLAARVVRGSWEAGMLADELTGPPLGAHYRAAQWALEAGIAFRTTMATAVMPAEVRYALLPHDARAAFPADEPYLAAAPVDVRQSESAAAAALTSTVSAVTATLEAVGRHRLKLLKSGGVGAREVARLAKSTGIAASDVRFGLGIGLACGFFEADDGGIVTPTADLDRWRAGDPVDRVAELLDAWTRTPAVLSDERDEHGKAVAVGVGYDPSVLVARDLVLGRGADLPDGHGVVDADELVRNLRWWFPLGVNGEAARASWDEAERWGAVALGRVTRLGRALVRVEDLADPLVDMLPARTDTVAVGSDLTVVVAGSPSAGVTDFLDAVGRRETHGAASVWRLSAVTVRDALDAGYTGAEVTERLRDLAGKDLPQPVRYLVDDVARRHGHLRVRPAQAVVVCEDEALLAEVVAEVGTRTLGLRLVAPTVAVAQADVGRVLERLRAVGHLPAEVDADGVVRVPARPGVSGLGSGPGSDAVVAAPGGEPVGEAVGDTAAEDRLAALREWAEQAGIEMPDGRPEWRAAPPESPTALAARLVAGLPPAGELTDDEIVARLARHAKRLTDPEVRELAQAVAKGGAVRIRYRGQSGRVTERVVSEVTQVEHLLVGWCHLREAERMFALDRIERVVLGGP</sequence>
<dbReference type="Pfam" id="PF13625">
    <property type="entry name" value="Helicase_C_3"/>
    <property type="match status" value="1"/>
</dbReference>
<dbReference type="RefSeq" id="WP_100349047.1">
    <property type="nucleotide sequence ID" value="NZ_PGTZ01000006.1"/>
</dbReference>
<organism evidence="3 4">
    <name type="scientific">Luteimicrobium subarcticum</name>
    <dbReference type="NCBI Taxonomy" id="620910"/>
    <lineage>
        <taxon>Bacteria</taxon>
        <taxon>Bacillati</taxon>
        <taxon>Actinomycetota</taxon>
        <taxon>Actinomycetes</taxon>
        <taxon>Micrococcales</taxon>
        <taxon>Luteimicrobium</taxon>
    </lineage>
</organism>
<evidence type="ECO:0000259" key="1">
    <source>
        <dbReference type="Pfam" id="PF13280"/>
    </source>
</evidence>
<dbReference type="GO" id="GO:0004386">
    <property type="term" value="F:helicase activity"/>
    <property type="evidence" value="ECO:0007669"/>
    <property type="project" value="UniProtKB-KW"/>
</dbReference>
<evidence type="ECO:0000313" key="4">
    <source>
        <dbReference type="Proteomes" id="UP000231586"/>
    </source>
</evidence>
<keyword evidence="3" id="KW-0378">Hydrolase</keyword>
<evidence type="ECO:0000259" key="2">
    <source>
        <dbReference type="Pfam" id="PF13625"/>
    </source>
</evidence>
<feature type="domain" description="WYL" evidence="1">
    <location>
        <begin position="773"/>
        <end position="833"/>
    </location>
</feature>
<dbReference type="AlphaFoldDB" id="A0A2M8WW31"/>
<gene>
    <name evidence="3" type="ORF">CLV34_0989</name>
</gene>
<protein>
    <submittedName>
        <fullName evidence="3">XPB/Ssl2-like helicase family protein</fullName>
    </submittedName>
</protein>
<reference evidence="3 4" key="1">
    <citation type="submission" date="2017-11" db="EMBL/GenBank/DDBJ databases">
        <title>Genomic Encyclopedia of Archaeal and Bacterial Type Strains, Phase II (KMG-II): From Individual Species to Whole Genera.</title>
        <authorList>
            <person name="Goeker M."/>
        </authorList>
    </citation>
    <scope>NUCLEOTIDE SEQUENCE [LARGE SCALE GENOMIC DNA]</scope>
    <source>
        <strain evidence="3 4">DSM 22413</strain>
    </source>
</reference>
<dbReference type="InterPro" id="IPR032830">
    <property type="entry name" value="XPB/Ssl2_N"/>
</dbReference>
<keyword evidence="4" id="KW-1185">Reference proteome</keyword>
<proteinExistence type="predicted"/>
<accession>A0A2M8WW31</accession>
<name>A0A2M8WW31_9MICO</name>
<dbReference type="Pfam" id="PF13280">
    <property type="entry name" value="WYL"/>
    <property type="match status" value="1"/>
</dbReference>
<feature type="domain" description="Helicase XPB/Ssl2 N-terminal" evidence="2">
    <location>
        <begin position="511"/>
        <end position="630"/>
    </location>
</feature>
<dbReference type="InterPro" id="IPR026881">
    <property type="entry name" value="WYL_dom"/>
</dbReference>
<comment type="caution">
    <text evidence="3">The sequence shown here is derived from an EMBL/GenBank/DDBJ whole genome shotgun (WGS) entry which is preliminary data.</text>
</comment>
<evidence type="ECO:0000313" key="3">
    <source>
        <dbReference type="EMBL" id="PJI95135.1"/>
    </source>
</evidence>
<keyword evidence="3" id="KW-0347">Helicase</keyword>
<dbReference type="Proteomes" id="UP000231586">
    <property type="component" value="Unassembled WGS sequence"/>
</dbReference>